<dbReference type="EMBL" id="FOOI01000030">
    <property type="protein sequence ID" value="SFH70774.1"/>
    <property type="molecule type" value="Genomic_DNA"/>
</dbReference>
<evidence type="ECO:0000256" key="1">
    <source>
        <dbReference type="SAM" id="Phobius"/>
    </source>
</evidence>
<evidence type="ECO:0000313" key="4">
    <source>
        <dbReference type="Proteomes" id="UP000199052"/>
    </source>
</evidence>
<dbReference type="STRING" id="504797.SAMN05421678_13033"/>
<feature type="transmembrane region" description="Helical" evidence="1">
    <location>
        <begin position="333"/>
        <end position="356"/>
    </location>
</feature>
<dbReference type="OrthoDB" id="5242248at2"/>
<organism evidence="3 4">
    <name type="scientific">Actinopolymorpha cephalotaxi</name>
    <dbReference type="NCBI Taxonomy" id="504797"/>
    <lineage>
        <taxon>Bacteria</taxon>
        <taxon>Bacillati</taxon>
        <taxon>Actinomycetota</taxon>
        <taxon>Actinomycetes</taxon>
        <taxon>Propionibacteriales</taxon>
        <taxon>Actinopolymorphaceae</taxon>
        <taxon>Actinopolymorpha</taxon>
    </lineage>
</organism>
<reference evidence="2 5" key="2">
    <citation type="submission" date="2020-07" db="EMBL/GenBank/DDBJ databases">
        <title>Sequencing the genomes of 1000 actinobacteria strains.</title>
        <authorList>
            <person name="Klenk H.-P."/>
        </authorList>
    </citation>
    <scope>NUCLEOTIDE SEQUENCE [LARGE SCALE GENOMIC DNA]</scope>
    <source>
        <strain evidence="2 5">DSM 45117</strain>
    </source>
</reference>
<protein>
    <recommendedName>
        <fullName evidence="6">Integral membrane protein</fullName>
    </recommendedName>
</protein>
<evidence type="ECO:0000313" key="2">
    <source>
        <dbReference type="EMBL" id="NYH86854.1"/>
    </source>
</evidence>
<feature type="transmembrane region" description="Helical" evidence="1">
    <location>
        <begin position="175"/>
        <end position="198"/>
    </location>
</feature>
<sequence length="448" mass="47323">MDDSRLRDGTGADLLAVTAGVVLLAAAIVVGRVLLAHGVPLHAPAAPLLGFWQPRVAATTPLTCAVAALVIGYGPTLAGRLRWRWTLTAAWATSLAWILSLALVDGWARLAERLPKDYLGEIPAAPPWPELLRTYADRIVGGQPNSWTTHVAGHPPATLGFFVLLDRIGLSGGSWAAITVMVLGSTAPVAVAVTLRFLDGEDLARRALPFLVLGPTALWIGVSADAMFLAVSAWGIALLAAAIRLRGVPGVLAAVGGGLVLGLSLYLSYGLAVFGLVALAVLAVGRRWRPLLVAGVGVLAVVVAFTASGFFWWEGYDRLVVRYYQGWGGERPYSYWVWADLAALLLCVGLAVPAGLRRVLAVAGHSVRTRSLPRAKTGTCAVVLAVMVAVLASTLSGLSKAEVERIWLPFALWLVAACALLPVRTHRAWLALQALTALAVQHLVLTSW</sequence>
<gene>
    <name evidence="2" type="ORF">FHR37_005705</name>
    <name evidence="3" type="ORF">SAMN05421678_13033</name>
</gene>
<dbReference type="EMBL" id="JACBZA010000001">
    <property type="protein sequence ID" value="NYH86854.1"/>
    <property type="molecule type" value="Genomic_DNA"/>
</dbReference>
<feature type="transmembrane region" description="Helical" evidence="1">
    <location>
        <begin position="210"/>
        <end position="243"/>
    </location>
</feature>
<feature type="transmembrane region" description="Helical" evidence="1">
    <location>
        <begin position="55"/>
        <end position="73"/>
    </location>
</feature>
<name>A0A1I3C8A5_9ACTN</name>
<reference evidence="3 4" key="1">
    <citation type="submission" date="2016-10" db="EMBL/GenBank/DDBJ databases">
        <authorList>
            <person name="de Groot N.N."/>
        </authorList>
    </citation>
    <scope>NUCLEOTIDE SEQUENCE [LARGE SCALE GENOMIC DNA]</scope>
    <source>
        <strain evidence="3 4">CPCC 202808</strain>
    </source>
</reference>
<feature type="transmembrane region" description="Helical" evidence="1">
    <location>
        <begin position="291"/>
        <end position="313"/>
    </location>
</feature>
<keyword evidence="1" id="KW-0812">Transmembrane</keyword>
<dbReference type="RefSeq" id="WP_092890648.1">
    <property type="nucleotide sequence ID" value="NZ_FOOI01000030.1"/>
</dbReference>
<feature type="transmembrane region" description="Helical" evidence="1">
    <location>
        <begin position="406"/>
        <end position="423"/>
    </location>
</feature>
<evidence type="ECO:0000313" key="5">
    <source>
        <dbReference type="Proteomes" id="UP000533017"/>
    </source>
</evidence>
<evidence type="ECO:0008006" key="6">
    <source>
        <dbReference type="Google" id="ProtNLM"/>
    </source>
</evidence>
<dbReference type="Proteomes" id="UP000533017">
    <property type="component" value="Unassembled WGS sequence"/>
</dbReference>
<feature type="transmembrane region" description="Helical" evidence="1">
    <location>
        <begin position="263"/>
        <end position="284"/>
    </location>
</feature>
<accession>A0A1I3C8A5</accession>
<feature type="transmembrane region" description="Helical" evidence="1">
    <location>
        <begin position="85"/>
        <end position="104"/>
    </location>
</feature>
<dbReference type="AlphaFoldDB" id="A0A1I3C8A5"/>
<feature type="transmembrane region" description="Helical" evidence="1">
    <location>
        <begin position="12"/>
        <end position="35"/>
    </location>
</feature>
<keyword evidence="1" id="KW-0472">Membrane</keyword>
<evidence type="ECO:0000313" key="3">
    <source>
        <dbReference type="EMBL" id="SFH70774.1"/>
    </source>
</evidence>
<dbReference type="Proteomes" id="UP000199052">
    <property type="component" value="Unassembled WGS sequence"/>
</dbReference>
<proteinExistence type="predicted"/>
<keyword evidence="5" id="KW-1185">Reference proteome</keyword>
<feature type="transmembrane region" description="Helical" evidence="1">
    <location>
        <begin position="377"/>
        <end position="394"/>
    </location>
</feature>
<keyword evidence="1" id="KW-1133">Transmembrane helix</keyword>